<dbReference type="PANTHER" id="PTHR44591:SF3">
    <property type="entry name" value="RESPONSE REGULATORY DOMAIN-CONTAINING PROTEIN"/>
    <property type="match status" value="1"/>
</dbReference>
<dbReference type="InterPro" id="IPR011006">
    <property type="entry name" value="CheY-like_superfamily"/>
</dbReference>
<dbReference type="SMART" id="SM00448">
    <property type="entry name" value="REC"/>
    <property type="match status" value="1"/>
</dbReference>
<dbReference type="PANTHER" id="PTHR44591">
    <property type="entry name" value="STRESS RESPONSE REGULATOR PROTEIN 1"/>
    <property type="match status" value="1"/>
</dbReference>
<dbReference type="SUPFAM" id="SSF52172">
    <property type="entry name" value="CheY-like"/>
    <property type="match status" value="1"/>
</dbReference>
<dbReference type="InterPro" id="IPR001789">
    <property type="entry name" value="Sig_transdc_resp-reg_receiver"/>
</dbReference>
<dbReference type="Gene3D" id="3.40.50.2300">
    <property type="match status" value="1"/>
</dbReference>
<evidence type="ECO:0000259" key="3">
    <source>
        <dbReference type="PROSITE" id="PS50110"/>
    </source>
</evidence>
<protein>
    <recommendedName>
        <fullName evidence="3">Response regulatory domain-containing protein</fullName>
    </recommendedName>
</protein>
<dbReference type="EMBL" id="CP023344">
    <property type="protein sequence ID" value="ATC63800.1"/>
    <property type="molecule type" value="Genomic_DNA"/>
</dbReference>
<dbReference type="OrthoDB" id="9789181at2"/>
<feature type="modified residue" description="4-aspartylphosphate" evidence="2">
    <location>
        <position position="106"/>
    </location>
</feature>
<evidence type="ECO:0000313" key="4">
    <source>
        <dbReference type="EMBL" id="ATC63800.1"/>
    </source>
</evidence>
<proteinExistence type="predicted"/>
<gene>
    <name evidence="4" type="ORF">CMV30_07475</name>
</gene>
<sequence>MPFVISHSAFNLQISPREFPSTLASTASIHTPPSAPPLPGPLPRPAIQSPLAPSRMKQVLYVEDSATSQLLMRKYLQSACELTITPSPRAGLALAQERTFDLVVTDYLFPDGDALDLITRLRLHKDNTQLPIVVVSSCMDATLLNRVLKAGANDGMAKPLPTVEFRAMIERMLTEAYIRTPEKSITSVTCFQWSAHGEFHEFCPELAVHLSSTDRDDVNRRMTSAIRDQLTQGARLGFTTHEKTITHIVQT</sequence>
<evidence type="ECO:0000313" key="5">
    <source>
        <dbReference type="Proteomes" id="UP000217265"/>
    </source>
</evidence>
<evidence type="ECO:0000256" key="1">
    <source>
        <dbReference type="ARBA" id="ARBA00022553"/>
    </source>
</evidence>
<dbReference type="PROSITE" id="PS50110">
    <property type="entry name" value="RESPONSE_REGULATORY"/>
    <property type="match status" value="1"/>
</dbReference>
<dbReference type="Pfam" id="PF00072">
    <property type="entry name" value="Response_reg"/>
    <property type="match status" value="1"/>
</dbReference>
<keyword evidence="5" id="KW-1185">Reference proteome</keyword>
<dbReference type="Proteomes" id="UP000217265">
    <property type="component" value="Chromosome"/>
</dbReference>
<feature type="domain" description="Response regulatory" evidence="3">
    <location>
        <begin position="58"/>
        <end position="173"/>
    </location>
</feature>
<dbReference type="AlphaFoldDB" id="A0A290Q9C3"/>
<accession>A0A290Q9C3</accession>
<dbReference type="KEGG" id="vbh:CMV30_07475"/>
<evidence type="ECO:0000256" key="2">
    <source>
        <dbReference type="PROSITE-ProRule" id="PRU00169"/>
    </source>
</evidence>
<dbReference type="GO" id="GO:0000160">
    <property type="term" value="P:phosphorelay signal transduction system"/>
    <property type="evidence" value="ECO:0007669"/>
    <property type="project" value="InterPro"/>
</dbReference>
<dbReference type="InterPro" id="IPR050595">
    <property type="entry name" value="Bact_response_regulator"/>
</dbReference>
<organism evidence="4 5">
    <name type="scientific">Nibricoccus aquaticus</name>
    <dbReference type="NCBI Taxonomy" id="2576891"/>
    <lineage>
        <taxon>Bacteria</taxon>
        <taxon>Pseudomonadati</taxon>
        <taxon>Verrucomicrobiota</taxon>
        <taxon>Opitutia</taxon>
        <taxon>Opitutales</taxon>
        <taxon>Opitutaceae</taxon>
        <taxon>Nibricoccus</taxon>
    </lineage>
</organism>
<keyword evidence="1 2" id="KW-0597">Phosphoprotein</keyword>
<dbReference type="RefSeq" id="WP_096055432.1">
    <property type="nucleotide sequence ID" value="NZ_CP023344.1"/>
</dbReference>
<name>A0A290Q9C3_9BACT</name>
<reference evidence="4 5" key="1">
    <citation type="submission" date="2017-09" db="EMBL/GenBank/DDBJ databases">
        <title>Complete genome sequence of Verrucomicrobial strain HZ-65, isolated from freshwater.</title>
        <authorList>
            <person name="Choi A."/>
        </authorList>
    </citation>
    <scope>NUCLEOTIDE SEQUENCE [LARGE SCALE GENOMIC DNA]</scope>
    <source>
        <strain evidence="4 5">HZ-65</strain>
    </source>
</reference>